<accession>A0A6G1EB82</accession>
<gene>
    <name evidence="2" type="ORF">E2562_020680</name>
</gene>
<sequence length="64" mass="7300">MAVLYYIDVEDSSYAFYEDDLSNDQEHDDTLDKPVSGLGWKPKMAWRISMIAVVEALLLLVVYG</sequence>
<evidence type="ECO:0000256" key="1">
    <source>
        <dbReference type="SAM" id="Phobius"/>
    </source>
</evidence>
<dbReference type="EMBL" id="SPHZ02000004">
    <property type="protein sequence ID" value="KAF0921999.1"/>
    <property type="molecule type" value="Genomic_DNA"/>
</dbReference>
<evidence type="ECO:0000313" key="3">
    <source>
        <dbReference type="Proteomes" id="UP000479710"/>
    </source>
</evidence>
<reference evidence="2 3" key="1">
    <citation type="submission" date="2019-11" db="EMBL/GenBank/DDBJ databases">
        <title>Whole genome sequence of Oryza granulata.</title>
        <authorList>
            <person name="Li W."/>
        </authorList>
    </citation>
    <scope>NUCLEOTIDE SEQUENCE [LARGE SCALE GENOMIC DNA]</scope>
    <source>
        <strain evidence="3">cv. Menghai</strain>
        <tissue evidence="2">Leaf</tissue>
    </source>
</reference>
<protein>
    <submittedName>
        <fullName evidence="2">Uncharacterized protein</fullName>
    </submittedName>
</protein>
<keyword evidence="1" id="KW-1133">Transmembrane helix</keyword>
<keyword evidence="1" id="KW-0472">Membrane</keyword>
<keyword evidence="1" id="KW-0812">Transmembrane</keyword>
<keyword evidence="3" id="KW-1185">Reference proteome</keyword>
<dbReference type="AlphaFoldDB" id="A0A6G1EB82"/>
<evidence type="ECO:0000313" key="2">
    <source>
        <dbReference type="EMBL" id="KAF0921999.1"/>
    </source>
</evidence>
<name>A0A6G1EB82_9ORYZ</name>
<comment type="caution">
    <text evidence="2">The sequence shown here is derived from an EMBL/GenBank/DDBJ whole genome shotgun (WGS) entry which is preliminary data.</text>
</comment>
<organism evidence="2 3">
    <name type="scientific">Oryza meyeriana var. granulata</name>
    <dbReference type="NCBI Taxonomy" id="110450"/>
    <lineage>
        <taxon>Eukaryota</taxon>
        <taxon>Viridiplantae</taxon>
        <taxon>Streptophyta</taxon>
        <taxon>Embryophyta</taxon>
        <taxon>Tracheophyta</taxon>
        <taxon>Spermatophyta</taxon>
        <taxon>Magnoliopsida</taxon>
        <taxon>Liliopsida</taxon>
        <taxon>Poales</taxon>
        <taxon>Poaceae</taxon>
        <taxon>BOP clade</taxon>
        <taxon>Oryzoideae</taxon>
        <taxon>Oryzeae</taxon>
        <taxon>Oryzinae</taxon>
        <taxon>Oryza</taxon>
        <taxon>Oryza meyeriana</taxon>
    </lineage>
</organism>
<dbReference type="Proteomes" id="UP000479710">
    <property type="component" value="Unassembled WGS sequence"/>
</dbReference>
<proteinExistence type="predicted"/>
<feature type="transmembrane region" description="Helical" evidence="1">
    <location>
        <begin position="44"/>
        <end position="63"/>
    </location>
</feature>